<accession>A0ABX3ZKS7</accession>
<sequence length="179" mass="20455">MSKKAAHKVYIISGPAGVGKSTTSKELTKTFKNSAYISGDYISHMHINGRKKPWESSEEVSLIWDNILSLTKNFIKYGNDVIVDYVTFPKEAEWISDNLKSLNVEVIYVVLWTDKKTLLTRDNMRLPSDRMGERCVILVDEFIESGLNEKHIFDTSNNSLDEISYAISEIINNPKYKLN</sequence>
<dbReference type="Proteomes" id="UP000196594">
    <property type="component" value="Unassembled WGS sequence"/>
</dbReference>
<name>A0ABX3ZKS7_9BACL</name>
<dbReference type="EMBL" id="NHNT01000002">
    <property type="protein sequence ID" value="OUZ40196.1"/>
    <property type="molecule type" value="Genomic_DNA"/>
</dbReference>
<keyword evidence="2" id="KW-1185">Reference proteome</keyword>
<proteinExistence type="predicted"/>
<gene>
    <name evidence="1" type="ORF">CBM15_06685</name>
</gene>
<protein>
    <recommendedName>
        <fullName evidence="3">AAA family ATPase</fullName>
    </recommendedName>
</protein>
<dbReference type="Gene3D" id="3.40.50.300">
    <property type="entry name" value="P-loop containing nucleotide triphosphate hydrolases"/>
    <property type="match status" value="1"/>
</dbReference>
<organism evidence="1 2">
    <name type="scientific">Solibacillus kalamii</name>
    <dbReference type="NCBI Taxonomy" id="1748298"/>
    <lineage>
        <taxon>Bacteria</taxon>
        <taxon>Bacillati</taxon>
        <taxon>Bacillota</taxon>
        <taxon>Bacilli</taxon>
        <taxon>Bacillales</taxon>
        <taxon>Caryophanaceae</taxon>
        <taxon>Solibacillus</taxon>
    </lineage>
</organism>
<dbReference type="RefSeq" id="WP_087616464.1">
    <property type="nucleotide sequence ID" value="NZ_JAFBEY010000001.1"/>
</dbReference>
<reference evidence="1 2" key="1">
    <citation type="journal article" date="2017" name="Int. J. Syst. Evol. Microbiol.">
        <title>Solibacillus kalamii sp. nov., isolated from a high-efficiency particulate arrestance filter system used in the International Space Station.</title>
        <authorList>
            <person name="Checinska Sielaff A."/>
            <person name="Kumar R.M."/>
            <person name="Pal D."/>
            <person name="Mayilraj S."/>
            <person name="Venkateswaran K."/>
        </authorList>
    </citation>
    <scope>NUCLEOTIDE SEQUENCE [LARGE SCALE GENOMIC DNA]</scope>
    <source>
        <strain evidence="1 2">ISSFR-015</strain>
    </source>
</reference>
<evidence type="ECO:0008006" key="3">
    <source>
        <dbReference type="Google" id="ProtNLM"/>
    </source>
</evidence>
<dbReference type="SUPFAM" id="SSF52540">
    <property type="entry name" value="P-loop containing nucleoside triphosphate hydrolases"/>
    <property type="match status" value="1"/>
</dbReference>
<comment type="caution">
    <text evidence="1">The sequence shown here is derived from an EMBL/GenBank/DDBJ whole genome shotgun (WGS) entry which is preliminary data.</text>
</comment>
<dbReference type="InterPro" id="IPR027417">
    <property type="entry name" value="P-loop_NTPase"/>
</dbReference>
<dbReference type="Pfam" id="PF13671">
    <property type="entry name" value="AAA_33"/>
    <property type="match status" value="1"/>
</dbReference>
<evidence type="ECO:0000313" key="2">
    <source>
        <dbReference type="Proteomes" id="UP000196594"/>
    </source>
</evidence>
<evidence type="ECO:0000313" key="1">
    <source>
        <dbReference type="EMBL" id="OUZ40196.1"/>
    </source>
</evidence>